<organism evidence="6 7">
    <name type="scientific">Azospirillum griseum</name>
    <dbReference type="NCBI Taxonomy" id="2496639"/>
    <lineage>
        <taxon>Bacteria</taxon>
        <taxon>Pseudomonadati</taxon>
        <taxon>Pseudomonadota</taxon>
        <taxon>Alphaproteobacteria</taxon>
        <taxon>Rhodospirillales</taxon>
        <taxon>Azospirillaceae</taxon>
        <taxon>Azospirillum</taxon>
    </lineage>
</organism>
<dbReference type="GO" id="GO:0016020">
    <property type="term" value="C:membrane"/>
    <property type="evidence" value="ECO:0007669"/>
    <property type="project" value="UniProtKB-SubCell"/>
</dbReference>
<feature type="transmembrane region" description="Helical" evidence="5">
    <location>
        <begin position="85"/>
        <end position="103"/>
    </location>
</feature>
<sequence>MSSATLAPRRNLLGPGLWTVQSLLALFFVYAGGTKLSMSADQLAAMIPWTGDYPRLALVTGVADLLGGLGVLLPSLTRIQPRLTTLAAIGIIVLQVLALLFHLTRGEAAVVPMNVVLVALTAFVLWGRGRALPIQPR</sequence>
<feature type="transmembrane region" description="Helical" evidence="5">
    <location>
        <begin position="109"/>
        <end position="127"/>
    </location>
</feature>
<dbReference type="InterPro" id="IPR032808">
    <property type="entry name" value="DoxX"/>
</dbReference>
<evidence type="ECO:0000256" key="5">
    <source>
        <dbReference type="SAM" id="Phobius"/>
    </source>
</evidence>
<evidence type="ECO:0000313" key="6">
    <source>
        <dbReference type="EMBL" id="RTR15584.1"/>
    </source>
</evidence>
<keyword evidence="2 5" id="KW-0812">Transmembrane</keyword>
<gene>
    <name evidence="6" type="ORF">EJ903_22720</name>
</gene>
<protein>
    <submittedName>
        <fullName evidence="6">DoxX family protein</fullName>
    </submittedName>
</protein>
<dbReference type="RefSeq" id="WP_126619765.1">
    <property type="nucleotide sequence ID" value="NZ_JBHUCY010000026.1"/>
</dbReference>
<comment type="caution">
    <text evidence="6">The sequence shown here is derived from an EMBL/GenBank/DDBJ whole genome shotgun (WGS) entry which is preliminary data.</text>
</comment>
<proteinExistence type="predicted"/>
<keyword evidence="3 5" id="KW-1133">Transmembrane helix</keyword>
<dbReference type="EMBL" id="RXMA01000033">
    <property type="protein sequence ID" value="RTR15584.1"/>
    <property type="molecule type" value="Genomic_DNA"/>
</dbReference>
<evidence type="ECO:0000256" key="1">
    <source>
        <dbReference type="ARBA" id="ARBA00004141"/>
    </source>
</evidence>
<reference evidence="6 7" key="1">
    <citation type="submission" date="2018-12" db="EMBL/GenBank/DDBJ databases">
        <authorList>
            <person name="Yang Y."/>
        </authorList>
    </citation>
    <scope>NUCLEOTIDE SEQUENCE [LARGE SCALE GENOMIC DNA]</scope>
    <source>
        <strain evidence="6 7">L-25-5w-1</strain>
    </source>
</reference>
<dbReference type="Pfam" id="PF13564">
    <property type="entry name" value="DoxX_2"/>
    <property type="match status" value="1"/>
</dbReference>
<evidence type="ECO:0000256" key="3">
    <source>
        <dbReference type="ARBA" id="ARBA00022989"/>
    </source>
</evidence>
<accession>A0A3S0JEM7</accession>
<comment type="subcellular location">
    <subcellularLocation>
        <location evidence="1">Membrane</location>
        <topology evidence="1">Multi-pass membrane protein</topology>
    </subcellularLocation>
</comment>
<keyword evidence="7" id="KW-1185">Reference proteome</keyword>
<evidence type="ECO:0000256" key="2">
    <source>
        <dbReference type="ARBA" id="ARBA00022692"/>
    </source>
</evidence>
<evidence type="ECO:0000256" key="4">
    <source>
        <dbReference type="ARBA" id="ARBA00023136"/>
    </source>
</evidence>
<name>A0A3S0JEM7_9PROT</name>
<evidence type="ECO:0000313" key="7">
    <source>
        <dbReference type="Proteomes" id="UP000277007"/>
    </source>
</evidence>
<dbReference type="AlphaFoldDB" id="A0A3S0JEM7"/>
<feature type="transmembrane region" description="Helical" evidence="5">
    <location>
        <begin position="53"/>
        <end position="73"/>
    </location>
</feature>
<keyword evidence="4 5" id="KW-0472">Membrane</keyword>
<feature type="transmembrane region" description="Helical" evidence="5">
    <location>
        <begin position="12"/>
        <end position="33"/>
    </location>
</feature>
<dbReference type="OrthoDB" id="3385086at2"/>
<dbReference type="Proteomes" id="UP000277007">
    <property type="component" value="Unassembled WGS sequence"/>
</dbReference>